<feature type="domain" description="Beta-lactamase-related" evidence="1">
    <location>
        <begin position="20"/>
        <end position="325"/>
    </location>
</feature>
<evidence type="ECO:0000313" key="2">
    <source>
        <dbReference type="EMBL" id="CAB4652303.1"/>
    </source>
</evidence>
<dbReference type="SUPFAM" id="SSF56601">
    <property type="entry name" value="beta-lactamase/transpeptidase-like"/>
    <property type="match status" value="1"/>
</dbReference>
<dbReference type="PANTHER" id="PTHR46825:SF7">
    <property type="entry name" value="D-ALANYL-D-ALANINE CARBOXYPEPTIDASE"/>
    <property type="match status" value="1"/>
</dbReference>
<dbReference type="AlphaFoldDB" id="A0A6J6KUY0"/>
<dbReference type="InterPro" id="IPR050491">
    <property type="entry name" value="AmpC-like"/>
</dbReference>
<dbReference type="Pfam" id="PF00144">
    <property type="entry name" value="Beta-lactamase"/>
    <property type="match status" value="1"/>
</dbReference>
<evidence type="ECO:0000259" key="1">
    <source>
        <dbReference type="Pfam" id="PF00144"/>
    </source>
</evidence>
<dbReference type="InterPro" id="IPR001466">
    <property type="entry name" value="Beta-lactam-related"/>
</dbReference>
<name>A0A6J6KUY0_9ZZZZ</name>
<sequence>MAILFPDGKGGVIERTITSGFSNITLNQKTSPEDHFRFGSITKTMTSAVVLQLVEEGLVELDAPVSTYLGTGWAKGYTLNGVDYGDLVTIRQILNHTDGFAEFAFDPGFYVEASARMTTPYEPEEVVAWGVKRGPQYVPGEDYLYNTVGHVIAGLVIEKVTGKTAEEVLRTRLFDPVDADDAYLAPTKLAPQDNVAGYVQGELKAAFDLLPSYAQYREKAAVGDFYDVTVAPQDVPRSAGWTGGGIEAQADDIARIFRSLFTTAVTGDELTEFLTPSAHSSYALGVSIGDKAGQKVYSHGGGVPGFRSEALFAPDLDVTVAVSANLIAIDPDIGSLTDAIMKIITAAYA</sequence>
<organism evidence="2">
    <name type="scientific">freshwater metagenome</name>
    <dbReference type="NCBI Taxonomy" id="449393"/>
    <lineage>
        <taxon>unclassified sequences</taxon>
        <taxon>metagenomes</taxon>
        <taxon>ecological metagenomes</taxon>
    </lineage>
</organism>
<reference evidence="2" key="1">
    <citation type="submission" date="2020-05" db="EMBL/GenBank/DDBJ databases">
        <authorList>
            <person name="Chiriac C."/>
            <person name="Salcher M."/>
            <person name="Ghai R."/>
            <person name="Kavagutti S V."/>
        </authorList>
    </citation>
    <scope>NUCLEOTIDE SEQUENCE</scope>
</reference>
<gene>
    <name evidence="2" type="ORF">UFOPK2169_00848</name>
</gene>
<protein>
    <submittedName>
        <fullName evidence="2">Unannotated protein</fullName>
    </submittedName>
</protein>
<dbReference type="PANTHER" id="PTHR46825">
    <property type="entry name" value="D-ALANYL-D-ALANINE-CARBOXYPEPTIDASE/ENDOPEPTIDASE AMPH"/>
    <property type="match status" value="1"/>
</dbReference>
<dbReference type="Gene3D" id="3.40.710.10">
    <property type="entry name" value="DD-peptidase/beta-lactamase superfamily"/>
    <property type="match status" value="1"/>
</dbReference>
<dbReference type="EMBL" id="CAEZWE010000028">
    <property type="protein sequence ID" value="CAB4652303.1"/>
    <property type="molecule type" value="Genomic_DNA"/>
</dbReference>
<proteinExistence type="predicted"/>
<dbReference type="InterPro" id="IPR012338">
    <property type="entry name" value="Beta-lactam/transpept-like"/>
</dbReference>
<accession>A0A6J6KUY0</accession>